<protein>
    <submittedName>
        <fullName evidence="2">Uncharacterized protein</fullName>
    </submittedName>
</protein>
<dbReference type="KEGG" id="cmt:CCM_00563"/>
<dbReference type="EMBL" id="JH126399">
    <property type="protein sequence ID" value="EGX95909.1"/>
    <property type="molecule type" value="Genomic_DNA"/>
</dbReference>
<evidence type="ECO:0000313" key="2">
    <source>
        <dbReference type="EMBL" id="EGX95909.1"/>
    </source>
</evidence>
<dbReference type="AlphaFoldDB" id="G3J4U2"/>
<dbReference type="VEuPathDB" id="FungiDB:CCM_00563"/>
<name>G3J4U2_CORMM</name>
<organism evidence="2 3">
    <name type="scientific">Cordyceps militaris (strain CM01)</name>
    <name type="common">Caterpillar fungus</name>
    <dbReference type="NCBI Taxonomy" id="983644"/>
    <lineage>
        <taxon>Eukaryota</taxon>
        <taxon>Fungi</taxon>
        <taxon>Dikarya</taxon>
        <taxon>Ascomycota</taxon>
        <taxon>Pezizomycotina</taxon>
        <taxon>Sordariomycetes</taxon>
        <taxon>Hypocreomycetidae</taxon>
        <taxon>Hypocreales</taxon>
        <taxon>Cordycipitaceae</taxon>
        <taxon>Cordyceps</taxon>
    </lineage>
</organism>
<evidence type="ECO:0000256" key="1">
    <source>
        <dbReference type="SAM" id="MobiDB-lite"/>
    </source>
</evidence>
<keyword evidence="3" id="KW-1185">Reference proteome</keyword>
<dbReference type="RefSeq" id="XP_006665786.1">
    <property type="nucleotide sequence ID" value="XM_006665723.1"/>
</dbReference>
<proteinExistence type="predicted"/>
<evidence type="ECO:0000313" key="3">
    <source>
        <dbReference type="Proteomes" id="UP000001610"/>
    </source>
</evidence>
<dbReference type="InParanoid" id="G3J4U2"/>
<feature type="region of interest" description="Disordered" evidence="1">
    <location>
        <begin position="12"/>
        <end position="31"/>
    </location>
</feature>
<accession>G3J4U2</accession>
<dbReference type="Proteomes" id="UP000001610">
    <property type="component" value="Unassembled WGS sequence"/>
</dbReference>
<dbReference type="HOGENOM" id="CLU_2413184_0_0_1"/>
<sequence length="92" mass="9650">MKMREIKIVKKAEVASSHSGPDGAAKTKQLRGSSNAPFIPYRFVITLLSATASFNLAATTRVESPLRKGSRGVGFEADGVATRAGGGHSFLS</sequence>
<gene>
    <name evidence="2" type="ORF">CCM_00563</name>
</gene>
<reference evidence="2 3" key="1">
    <citation type="journal article" date="2011" name="Genome Biol.">
        <title>Genome sequence of the insect pathogenic fungus Cordyceps militaris, a valued traditional Chinese medicine.</title>
        <authorList>
            <person name="Zheng P."/>
            <person name="Xia Y."/>
            <person name="Xiao G."/>
            <person name="Xiong C."/>
            <person name="Hu X."/>
            <person name="Zhang S."/>
            <person name="Zheng H."/>
            <person name="Huang Y."/>
            <person name="Zhou Y."/>
            <person name="Wang S."/>
            <person name="Zhao G.P."/>
            <person name="Liu X."/>
            <person name="St Leger R.J."/>
            <person name="Wang C."/>
        </authorList>
    </citation>
    <scope>NUCLEOTIDE SEQUENCE [LARGE SCALE GENOMIC DNA]</scope>
    <source>
        <strain evidence="2 3">CM01</strain>
    </source>
</reference>
<dbReference type="GeneID" id="18162598"/>